<feature type="compositionally biased region" description="Low complexity" evidence="1">
    <location>
        <begin position="1"/>
        <end position="15"/>
    </location>
</feature>
<sequence>MSSPPLDSSAAAPVSRSSGNNDDPDKPKKFDKAASKLKEKLKEEVEKTQKSDKTILQRINLETTKILEMFGSRLPYHDDDEHPKAEKHKATIPTRQSGTIREEIPSEVCEADCLTRGLLHGAGMYVIVFAGLAAAKETLYPTMTPKMLYASPFFVTLSVNFLITMRCVEFCTAVK</sequence>
<name>T1J2W3_STRMM</name>
<organism evidence="2 3">
    <name type="scientific">Strigamia maritima</name>
    <name type="common">European centipede</name>
    <name type="synonym">Geophilus maritimus</name>
    <dbReference type="NCBI Taxonomy" id="126957"/>
    <lineage>
        <taxon>Eukaryota</taxon>
        <taxon>Metazoa</taxon>
        <taxon>Ecdysozoa</taxon>
        <taxon>Arthropoda</taxon>
        <taxon>Myriapoda</taxon>
        <taxon>Chilopoda</taxon>
        <taxon>Pleurostigmophora</taxon>
        <taxon>Geophilomorpha</taxon>
        <taxon>Linotaeniidae</taxon>
        <taxon>Strigamia</taxon>
    </lineage>
</organism>
<keyword evidence="3" id="KW-1185">Reference proteome</keyword>
<evidence type="ECO:0000256" key="1">
    <source>
        <dbReference type="SAM" id="MobiDB-lite"/>
    </source>
</evidence>
<dbReference type="EnsemblMetazoa" id="SMAR007913-RA">
    <property type="protein sequence ID" value="SMAR007913-PA"/>
    <property type="gene ID" value="SMAR007913"/>
</dbReference>
<evidence type="ECO:0000313" key="3">
    <source>
        <dbReference type="Proteomes" id="UP000014500"/>
    </source>
</evidence>
<dbReference type="EMBL" id="JH431812">
    <property type="status" value="NOT_ANNOTATED_CDS"/>
    <property type="molecule type" value="Genomic_DNA"/>
</dbReference>
<reference evidence="2" key="2">
    <citation type="submission" date="2015-02" db="UniProtKB">
        <authorList>
            <consortium name="EnsemblMetazoa"/>
        </authorList>
    </citation>
    <scope>IDENTIFICATION</scope>
</reference>
<protein>
    <submittedName>
        <fullName evidence="2">Uncharacterized protein</fullName>
    </submittedName>
</protein>
<reference evidence="3" key="1">
    <citation type="submission" date="2011-05" db="EMBL/GenBank/DDBJ databases">
        <authorList>
            <person name="Richards S.R."/>
            <person name="Qu J."/>
            <person name="Jiang H."/>
            <person name="Jhangiani S.N."/>
            <person name="Agravi P."/>
            <person name="Goodspeed R."/>
            <person name="Gross S."/>
            <person name="Mandapat C."/>
            <person name="Jackson L."/>
            <person name="Mathew T."/>
            <person name="Pu L."/>
            <person name="Thornton R."/>
            <person name="Saada N."/>
            <person name="Wilczek-Boney K.B."/>
            <person name="Lee S."/>
            <person name="Kovar C."/>
            <person name="Wu Y."/>
            <person name="Scherer S.E."/>
            <person name="Worley K.C."/>
            <person name="Muzny D.M."/>
            <person name="Gibbs R."/>
        </authorList>
    </citation>
    <scope>NUCLEOTIDE SEQUENCE</scope>
    <source>
        <strain evidence="3">Brora</strain>
    </source>
</reference>
<accession>T1J2W3</accession>
<evidence type="ECO:0000313" key="2">
    <source>
        <dbReference type="EnsemblMetazoa" id="SMAR007913-PA"/>
    </source>
</evidence>
<dbReference type="HOGENOM" id="CLU_1534488_0_0_1"/>
<dbReference type="AlphaFoldDB" id="T1J2W3"/>
<proteinExistence type="predicted"/>
<feature type="compositionally biased region" description="Basic and acidic residues" evidence="1">
    <location>
        <begin position="23"/>
        <end position="52"/>
    </location>
</feature>
<feature type="region of interest" description="Disordered" evidence="1">
    <location>
        <begin position="1"/>
        <end position="52"/>
    </location>
</feature>
<dbReference type="Proteomes" id="UP000014500">
    <property type="component" value="Unassembled WGS sequence"/>
</dbReference>